<organism evidence="5 6">
    <name type="scientific">Exercitatus varius</name>
    <dbReference type="NCBI Taxonomy" id="67857"/>
    <lineage>
        <taxon>Bacteria</taxon>
        <taxon>Pseudomonadati</taxon>
        <taxon>Pseudomonadota</taxon>
        <taxon>Gammaproteobacteria</taxon>
        <taxon>Pasteurellales</taxon>
        <taxon>Pasteurellaceae</taxon>
        <taxon>Exercitatus</taxon>
    </lineage>
</organism>
<feature type="signal peptide" evidence="4">
    <location>
        <begin position="1"/>
        <end position="20"/>
    </location>
</feature>
<gene>
    <name evidence="5" type="primary">dctP</name>
    <name evidence="5" type="ORF">P7M15_08365</name>
</gene>
<comment type="similarity">
    <text evidence="1">Belongs to the bacterial solute-binding protein 7 family.</text>
</comment>
<dbReference type="InterPro" id="IPR038404">
    <property type="entry name" value="TRAP_DctP_sf"/>
</dbReference>
<feature type="chain" id="PRO_5043913627" evidence="4">
    <location>
        <begin position="21"/>
        <end position="340"/>
    </location>
</feature>
<proteinExistence type="inferred from homology"/>
<dbReference type="InterPro" id="IPR018389">
    <property type="entry name" value="DctP_fam"/>
</dbReference>
<evidence type="ECO:0000256" key="3">
    <source>
        <dbReference type="ARBA" id="ARBA00022729"/>
    </source>
</evidence>
<dbReference type="NCBIfam" id="NF037995">
    <property type="entry name" value="TRAP_S1"/>
    <property type="match status" value="1"/>
</dbReference>
<dbReference type="Gene3D" id="3.40.190.170">
    <property type="entry name" value="Bacterial extracellular solute-binding protein, family 7"/>
    <property type="match status" value="1"/>
</dbReference>
<dbReference type="EMBL" id="JARQTW010000012">
    <property type="protein sequence ID" value="MDG2950528.1"/>
    <property type="molecule type" value="Genomic_DNA"/>
</dbReference>
<dbReference type="Pfam" id="PF03480">
    <property type="entry name" value="DctP"/>
    <property type="match status" value="1"/>
</dbReference>
<dbReference type="GO" id="GO:0055085">
    <property type="term" value="P:transmembrane transport"/>
    <property type="evidence" value="ECO:0007669"/>
    <property type="project" value="InterPro"/>
</dbReference>
<dbReference type="PANTHER" id="PTHR33376">
    <property type="match status" value="1"/>
</dbReference>
<evidence type="ECO:0000256" key="1">
    <source>
        <dbReference type="ARBA" id="ARBA00009023"/>
    </source>
</evidence>
<evidence type="ECO:0000313" key="5">
    <source>
        <dbReference type="EMBL" id="MDG2950528.1"/>
    </source>
</evidence>
<dbReference type="Proteomes" id="UP001214976">
    <property type="component" value="Unassembled WGS sequence"/>
</dbReference>
<comment type="caution">
    <text evidence="5">The sequence shown here is derived from an EMBL/GenBank/DDBJ whole genome shotgun (WGS) entry which is preliminary data.</text>
</comment>
<evidence type="ECO:0000256" key="4">
    <source>
        <dbReference type="SAM" id="SignalP"/>
    </source>
</evidence>
<reference evidence="5" key="1">
    <citation type="submission" date="2023-03" db="EMBL/GenBank/DDBJ databases">
        <title>Classification of Bisgaard taxon 6 and taxon 10 as Exercitatus varius gen. nov., spec. nov.</title>
        <authorList>
            <person name="Christensen H."/>
        </authorList>
    </citation>
    <scope>NUCLEOTIDE SEQUENCE</scope>
    <source>
        <strain evidence="5">86116</strain>
    </source>
</reference>
<dbReference type="RefSeq" id="WP_317477518.1">
    <property type="nucleotide sequence ID" value="NZ_JARQTW010000012.1"/>
</dbReference>
<name>A0AAW6QAK8_9PAST</name>
<accession>A0AAW6QAK8</accession>
<keyword evidence="2" id="KW-0813">Transport</keyword>
<keyword evidence="3 4" id="KW-0732">Signal</keyword>
<dbReference type="AlphaFoldDB" id="A0AAW6QAK8"/>
<sequence length="340" mass="38768">MKIKTTLFSAILTFASPAFAQTVLTYSDHEPYGNMRTRFINDVFFKNVETESNGRIKIKAHWGGEIATAHKEFEAIEEKRTDLIVAVPEYNEKRLPLHQLFKSFLIGPSGSKQVETLRKIYQDIPELTAEYEANGVKPVMIATGYPVAFFSVNKLDNLAQIKGQTWRSASFWHRDFLKNAGATPTTSRWGQETYDKLANGEMQGLMVNIDSAIDIKAYEHTSYALVSKQMWLGHIYPVVISLDRWNSLDEQDRKAFERAAKKSYGELGAIMDSNYTEMLKKARSLGVTVRELSDDEVQQWGKTSQYLQVQQNWANAKEQEGVANVQSVLKKLRSHLVEKR</sequence>
<dbReference type="PANTHER" id="PTHR33376:SF7">
    <property type="entry name" value="C4-DICARBOXYLATE-BINDING PROTEIN DCTB"/>
    <property type="match status" value="1"/>
</dbReference>
<evidence type="ECO:0000256" key="2">
    <source>
        <dbReference type="ARBA" id="ARBA00022448"/>
    </source>
</evidence>
<evidence type="ECO:0000313" key="6">
    <source>
        <dbReference type="Proteomes" id="UP001214976"/>
    </source>
</evidence>
<protein>
    <submittedName>
        <fullName evidence="5">TRAP transporter substrate-binding protein DctP</fullName>
    </submittedName>
</protein>